<reference evidence="2" key="1">
    <citation type="submission" date="2023-07" db="EMBL/GenBank/DDBJ databases">
        <title>The genome sequence of Rhodocytophaga aerolata KACC 12507.</title>
        <authorList>
            <person name="Zhang X."/>
        </authorList>
    </citation>
    <scope>NUCLEOTIDE SEQUENCE</scope>
    <source>
        <strain evidence="2">KACC 12507</strain>
    </source>
</reference>
<accession>A0ABT8RIA7</accession>
<dbReference type="InterPro" id="IPR025668">
    <property type="entry name" value="Tnp_DDE_dom"/>
</dbReference>
<dbReference type="RefSeq" id="WP_302042615.1">
    <property type="nucleotide sequence ID" value="NZ_JAUKPO010000099.1"/>
</dbReference>
<gene>
    <name evidence="2" type="ORF">Q0590_36460</name>
</gene>
<proteinExistence type="predicted"/>
<protein>
    <submittedName>
        <fullName evidence="2">Transposase</fullName>
    </submittedName>
</protein>
<evidence type="ECO:0000313" key="3">
    <source>
        <dbReference type="Proteomes" id="UP001168528"/>
    </source>
</evidence>
<evidence type="ECO:0000259" key="1">
    <source>
        <dbReference type="Pfam" id="PF13751"/>
    </source>
</evidence>
<dbReference type="EMBL" id="JAUKPO010000099">
    <property type="protein sequence ID" value="MDO1451820.1"/>
    <property type="molecule type" value="Genomic_DNA"/>
</dbReference>
<name>A0ABT8RIA7_9BACT</name>
<comment type="caution">
    <text evidence="2">The sequence shown here is derived from an EMBL/GenBank/DDBJ whole genome shotgun (WGS) entry which is preliminary data.</text>
</comment>
<dbReference type="Proteomes" id="UP001168528">
    <property type="component" value="Unassembled WGS sequence"/>
</dbReference>
<dbReference type="PANTHER" id="PTHR33408">
    <property type="entry name" value="TRANSPOSASE"/>
    <property type="match status" value="1"/>
</dbReference>
<feature type="domain" description="Transposase DDE" evidence="1">
    <location>
        <begin position="86"/>
        <end position="205"/>
    </location>
</feature>
<evidence type="ECO:0000313" key="2">
    <source>
        <dbReference type="EMBL" id="MDO1451820.1"/>
    </source>
</evidence>
<organism evidence="2 3">
    <name type="scientific">Rhodocytophaga aerolata</name>
    <dbReference type="NCBI Taxonomy" id="455078"/>
    <lineage>
        <taxon>Bacteria</taxon>
        <taxon>Pseudomonadati</taxon>
        <taxon>Bacteroidota</taxon>
        <taxon>Cytophagia</taxon>
        <taxon>Cytophagales</taxon>
        <taxon>Rhodocytophagaceae</taxon>
        <taxon>Rhodocytophaga</taxon>
    </lineage>
</organism>
<sequence length="258" mass="30167">MERLAPMADERDSRHLMAIVDKLLINLKQYGLCLQYLLADGGFSSGENYSALEARHIKGFIPLHGSYHPVREGFYYDSIENAYVCRNEKLLYYHGIRMENGFATHYYHARVKDCKECPFKKECCGNKRRQSLTFSVYRRYHQLMQERVESSEGKSMKRRRMATVEAVFGSLLNYYGMKRSHAKGKQAAHKIMLMAACAYNLQKLLSHIPHPKSKVQSLPLQRRLTFYFVLLQVVQQPRVVKLTINMIKAEHRHYVLLL</sequence>
<keyword evidence="3" id="KW-1185">Reference proteome</keyword>
<dbReference type="Pfam" id="PF13751">
    <property type="entry name" value="DDE_Tnp_1_6"/>
    <property type="match status" value="1"/>
</dbReference>
<dbReference type="PANTHER" id="PTHR33408:SF2">
    <property type="entry name" value="TRANSPOSASE DDE DOMAIN-CONTAINING PROTEIN"/>
    <property type="match status" value="1"/>
</dbReference>